<accession>A0A7K8ZTN3</accession>
<dbReference type="GO" id="GO:0005794">
    <property type="term" value="C:Golgi apparatus"/>
    <property type="evidence" value="ECO:0007669"/>
    <property type="project" value="InterPro"/>
</dbReference>
<feature type="non-terminal residue" evidence="1">
    <location>
        <position position="156"/>
    </location>
</feature>
<comment type="caution">
    <text evidence="1">The sequence shown here is derived from an EMBL/GenBank/DDBJ whole genome shotgun (WGS) entry which is preliminary data.</text>
</comment>
<evidence type="ECO:0000313" key="1">
    <source>
        <dbReference type="EMBL" id="NXG18788.1"/>
    </source>
</evidence>
<sequence length="156" mass="17837">RSIFQDPFCFRNHLRQAACFRCLRRYSEAARSAMVADYLFLLSGTTKTQTSSLIHQYWQGLIQEDLSGEESFRALYTPFETEGDAQMIQVANKAFAERHPEFSQCIFTDPHGVHLLPRGAESLPDRQYLLTLGFRNKELGKRVEKAVTSNLPFCPG</sequence>
<dbReference type="AlphaFoldDB" id="A0A7K8ZTN3"/>
<gene>
    <name evidence="1" type="primary">Spata16</name>
    <name evidence="1" type="ORF">GRAVAR_R02783</name>
</gene>
<organism evidence="1 2">
    <name type="scientific">Grallaria varia</name>
    <name type="common">variegated antpitta</name>
    <dbReference type="NCBI Taxonomy" id="117165"/>
    <lineage>
        <taxon>Eukaryota</taxon>
        <taxon>Metazoa</taxon>
        <taxon>Chordata</taxon>
        <taxon>Craniata</taxon>
        <taxon>Vertebrata</taxon>
        <taxon>Euteleostomi</taxon>
        <taxon>Archelosauria</taxon>
        <taxon>Archosauria</taxon>
        <taxon>Dinosauria</taxon>
        <taxon>Saurischia</taxon>
        <taxon>Theropoda</taxon>
        <taxon>Coelurosauria</taxon>
        <taxon>Aves</taxon>
        <taxon>Neognathae</taxon>
        <taxon>Neoaves</taxon>
        <taxon>Telluraves</taxon>
        <taxon>Australaves</taxon>
        <taxon>Passeriformes</taxon>
        <taxon>Formicariidae</taxon>
        <taxon>Grallaria</taxon>
    </lineage>
</organism>
<proteinExistence type="predicted"/>
<dbReference type="PANTHER" id="PTHR47228">
    <property type="entry name" value="SPERMATOGENESIS-ASSOCIATED PROTEIN 16"/>
    <property type="match status" value="1"/>
</dbReference>
<dbReference type="Proteomes" id="UP000591535">
    <property type="component" value="Unassembled WGS sequence"/>
</dbReference>
<dbReference type="InterPro" id="IPR035999">
    <property type="entry name" value="Sec7_dom_sf"/>
</dbReference>
<feature type="non-terminal residue" evidence="1">
    <location>
        <position position="1"/>
    </location>
</feature>
<dbReference type="InterPro" id="IPR029161">
    <property type="entry name" value="SPATA16"/>
</dbReference>
<keyword evidence="2" id="KW-1185">Reference proteome</keyword>
<dbReference type="Pfam" id="PF15015">
    <property type="entry name" value="NYD-SP12_N"/>
    <property type="match status" value="1"/>
</dbReference>
<evidence type="ECO:0000313" key="2">
    <source>
        <dbReference type="Proteomes" id="UP000591535"/>
    </source>
</evidence>
<dbReference type="EMBL" id="VWZG01005749">
    <property type="protein sequence ID" value="NXG18788.1"/>
    <property type="molecule type" value="Genomic_DNA"/>
</dbReference>
<dbReference type="SUPFAM" id="SSF48425">
    <property type="entry name" value="Sec7 domain"/>
    <property type="match status" value="1"/>
</dbReference>
<name>A0A7K8ZTN3_9PASS</name>
<dbReference type="GO" id="GO:0007283">
    <property type="term" value="P:spermatogenesis"/>
    <property type="evidence" value="ECO:0007669"/>
    <property type="project" value="InterPro"/>
</dbReference>
<protein>
    <submittedName>
        <fullName evidence="1">SPT16 protein</fullName>
    </submittedName>
</protein>
<dbReference type="PANTHER" id="PTHR47228:SF1">
    <property type="entry name" value="SPERMATOGENESIS-ASSOCIATED PROTEIN 16"/>
    <property type="match status" value="1"/>
</dbReference>
<dbReference type="GO" id="GO:0005085">
    <property type="term" value="F:guanyl-nucleotide exchange factor activity"/>
    <property type="evidence" value="ECO:0007669"/>
    <property type="project" value="InterPro"/>
</dbReference>
<reference evidence="1 2" key="1">
    <citation type="submission" date="2019-09" db="EMBL/GenBank/DDBJ databases">
        <title>Bird 10,000 Genomes (B10K) Project - Family phase.</title>
        <authorList>
            <person name="Zhang G."/>
        </authorList>
    </citation>
    <scope>NUCLEOTIDE SEQUENCE [LARGE SCALE GENOMIC DNA]</scope>
    <source>
        <strain evidence="1">B10K-DU-001-02</strain>
        <tissue evidence="1">Muscle</tissue>
    </source>
</reference>
<dbReference type="GO" id="GO:0032012">
    <property type="term" value="P:regulation of ARF protein signal transduction"/>
    <property type="evidence" value="ECO:0007669"/>
    <property type="project" value="InterPro"/>
</dbReference>